<dbReference type="SMART" id="SM00086">
    <property type="entry name" value="PAC"/>
    <property type="match status" value="1"/>
</dbReference>
<name>A0ABV6KUJ5_9BACI</name>
<feature type="domain" description="GGDEF" evidence="3">
    <location>
        <begin position="283"/>
        <end position="417"/>
    </location>
</feature>
<dbReference type="PROSITE" id="PS50113">
    <property type="entry name" value="PAC"/>
    <property type="match status" value="1"/>
</dbReference>
<dbReference type="GO" id="GO:0052621">
    <property type="term" value="F:diguanylate cyclase activity"/>
    <property type="evidence" value="ECO:0007669"/>
    <property type="project" value="UniProtKB-EC"/>
</dbReference>
<dbReference type="InterPro" id="IPR029787">
    <property type="entry name" value="Nucleotide_cyclase"/>
</dbReference>
<keyword evidence="4" id="KW-0548">Nucleotidyltransferase</keyword>
<dbReference type="InterPro" id="IPR000160">
    <property type="entry name" value="GGDEF_dom"/>
</dbReference>
<dbReference type="Pfam" id="PF13426">
    <property type="entry name" value="PAS_9"/>
    <property type="match status" value="2"/>
</dbReference>
<dbReference type="RefSeq" id="WP_377058521.1">
    <property type="nucleotide sequence ID" value="NZ_JBHLUU010000107.1"/>
</dbReference>
<gene>
    <name evidence="4" type="ORF">ACFFHF_15305</name>
</gene>
<evidence type="ECO:0000259" key="1">
    <source>
        <dbReference type="PROSITE" id="PS50112"/>
    </source>
</evidence>
<evidence type="ECO:0000313" key="5">
    <source>
        <dbReference type="Proteomes" id="UP001589738"/>
    </source>
</evidence>
<dbReference type="CDD" id="cd01949">
    <property type="entry name" value="GGDEF"/>
    <property type="match status" value="1"/>
</dbReference>
<feature type="domain" description="PAS" evidence="1">
    <location>
        <begin position="9"/>
        <end position="56"/>
    </location>
</feature>
<dbReference type="PANTHER" id="PTHR44757:SF2">
    <property type="entry name" value="BIOFILM ARCHITECTURE MAINTENANCE PROTEIN MBAA"/>
    <property type="match status" value="1"/>
</dbReference>
<dbReference type="NCBIfam" id="TIGR00229">
    <property type="entry name" value="sensory_box"/>
    <property type="match status" value="2"/>
</dbReference>
<dbReference type="SMART" id="SM00267">
    <property type="entry name" value="GGDEF"/>
    <property type="match status" value="1"/>
</dbReference>
<dbReference type="Gene3D" id="3.30.450.20">
    <property type="entry name" value="PAS domain"/>
    <property type="match status" value="2"/>
</dbReference>
<feature type="domain" description="PAC" evidence="2">
    <location>
        <begin position="197"/>
        <end position="253"/>
    </location>
</feature>
<dbReference type="Pfam" id="PF00990">
    <property type="entry name" value="GGDEF"/>
    <property type="match status" value="1"/>
</dbReference>
<dbReference type="InterPro" id="IPR035965">
    <property type="entry name" value="PAS-like_dom_sf"/>
</dbReference>
<sequence>MLQKNILEQPDALKCLFDNHPDGICILDGDGRFLYVNESIITMLGYTHDEILQTSLNHLLNSPRANISNNVTNIKSSSKLAINHKKGYLVYVRLTSIPLVSDGLEFGSFIRFEDISQQVEQTKELFDIQEMFTLISEKSQNIISSISADGVFTYISPTVEALLGYTPEEVIGKPAAFFNDPDTNKKFVEHRNSLFIDQNTVRFTGRGRNKSGEYRWYETTAEYIRDETGNIIQTICVGRDVNDRKKAEETIAHLAYHDSLTNLPNRRFFKKHVTEKLQESKDELHSLMLLDLNGFKYVNDTFGHDIGDLLLLEVANRLKNVVADNDFVARWGGDEFTVLQSHLENKADATALMTRIKELIAEPIMIAGNTLYITASVGVSFFLEDGDTAETLIKNADERMYRAKNQAKLLEQKKNPH</sequence>
<dbReference type="NCBIfam" id="TIGR00254">
    <property type="entry name" value="GGDEF"/>
    <property type="match status" value="1"/>
</dbReference>
<dbReference type="SUPFAM" id="SSF55785">
    <property type="entry name" value="PYP-like sensor domain (PAS domain)"/>
    <property type="match status" value="2"/>
</dbReference>
<dbReference type="InterPro" id="IPR000700">
    <property type="entry name" value="PAS-assoc_C"/>
</dbReference>
<keyword evidence="5" id="KW-1185">Reference proteome</keyword>
<dbReference type="EMBL" id="JBHLUU010000107">
    <property type="protein sequence ID" value="MFC0476575.1"/>
    <property type="molecule type" value="Genomic_DNA"/>
</dbReference>
<dbReference type="InterPro" id="IPR000014">
    <property type="entry name" value="PAS"/>
</dbReference>
<dbReference type="InterPro" id="IPR052155">
    <property type="entry name" value="Biofilm_reg_signaling"/>
</dbReference>
<dbReference type="PANTHER" id="PTHR44757">
    <property type="entry name" value="DIGUANYLATE CYCLASE DGCP"/>
    <property type="match status" value="1"/>
</dbReference>
<dbReference type="CDD" id="cd00130">
    <property type="entry name" value="PAS"/>
    <property type="match status" value="2"/>
</dbReference>
<keyword evidence="4" id="KW-0808">Transferase</keyword>
<evidence type="ECO:0000259" key="2">
    <source>
        <dbReference type="PROSITE" id="PS50113"/>
    </source>
</evidence>
<reference evidence="4 5" key="1">
    <citation type="submission" date="2024-09" db="EMBL/GenBank/DDBJ databases">
        <authorList>
            <person name="Sun Q."/>
            <person name="Mori K."/>
        </authorList>
    </citation>
    <scope>NUCLEOTIDE SEQUENCE [LARGE SCALE GENOMIC DNA]</scope>
    <source>
        <strain evidence="4 5">CGMCC 1.9126</strain>
    </source>
</reference>
<dbReference type="Proteomes" id="UP001589738">
    <property type="component" value="Unassembled WGS sequence"/>
</dbReference>
<dbReference type="SMART" id="SM00091">
    <property type="entry name" value="PAS"/>
    <property type="match status" value="2"/>
</dbReference>
<dbReference type="EC" id="2.7.7.65" evidence="4"/>
<dbReference type="PROSITE" id="PS50887">
    <property type="entry name" value="GGDEF"/>
    <property type="match status" value="1"/>
</dbReference>
<accession>A0ABV6KUJ5</accession>
<evidence type="ECO:0000313" key="4">
    <source>
        <dbReference type="EMBL" id="MFC0476575.1"/>
    </source>
</evidence>
<protein>
    <submittedName>
        <fullName evidence="4">Diguanylate cyclase domain-containing protein</fullName>
        <ecNumber evidence="4">2.7.7.65</ecNumber>
    </submittedName>
</protein>
<evidence type="ECO:0000259" key="3">
    <source>
        <dbReference type="PROSITE" id="PS50887"/>
    </source>
</evidence>
<dbReference type="InterPro" id="IPR043128">
    <property type="entry name" value="Rev_trsase/Diguanyl_cyclase"/>
</dbReference>
<dbReference type="InterPro" id="IPR001610">
    <property type="entry name" value="PAC"/>
</dbReference>
<comment type="caution">
    <text evidence="4">The sequence shown here is derived from an EMBL/GenBank/DDBJ whole genome shotgun (WGS) entry which is preliminary data.</text>
</comment>
<feature type="domain" description="PAS" evidence="1">
    <location>
        <begin position="128"/>
        <end position="173"/>
    </location>
</feature>
<dbReference type="PROSITE" id="PS50112">
    <property type="entry name" value="PAS"/>
    <property type="match status" value="2"/>
</dbReference>
<dbReference type="SUPFAM" id="SSF55073">
    <property type="entry name" value="Nucleotide cyclase"/>
    <property type="match status" value="1"/>
</dbReference>
<proteinExistence type="predicted"/>
<dbReference type="Gene3D" id="3.30.70.270">
    <property type="match status" value="1"/>
</dbReference>
<organism evidence="4 5">
    <name type="scientific">Robertmurraya beringensis</name>
    <dbReference type="NCBI Taxonomy" id="641660"/>
    <lineage>
        <taxon>Bacteria</taxon>
        <taxon>Bacillati</taxon>
        <taxon>Bacillota</taxon>
        <taxon>Bacilli</taxon>
        <taxon>Bacillales</taxon>
        <taxon>Bacillaceae</taxon>
        <taxon>Robertmurraya</taxon>
    </lineage>
</organism>